<name>A0A9N7MQA7_STRHE</name>
<accession>A0A9N7MQA7</accession>
<dbReference type="AlphaFoldDB" id="A0A9N7MQA7"/>
<protein>
    <recommendedName>
        <fullName evidence="3">F-box protein</fullName>
    </recommendedName>
</protein>
<reference evidence="1" key="1">
    <citation type="submission" date="2019-12" db="EMBL/GenBank/DDBJ databases">
        <authorList>
            <person name="Scholes J."/>
        </authorList>
    </citation>
    <scope>NUCLEOTIDE SEQUENCE</scope>
</reference>
<proteinExistence type="predicted"/>
<evidence type="ECO:0000313" key="1">
    <source>
        <dbReference type="EMBL" id="CAA0810225.1"/>
    </source>
</evidence>
<evidence type="ECO:0000313" key="2">
    <source>
        <dbReference type="Proteomes" id="UP001153555"/>
    </source>
</evidence>
<comment type="caution">
    <text evidence="1">The sequence shown here is derived from an EMBL/GenBank/DDBJ whole genome shotgun (WGS) entry which is preliminary data.</text>
</comment>
<sequence length="168" mass="19091">MCWFDPLSPYTSILVFDINTENLCSEALPPKAQNLSVPKLVAKGGEDLCCCYVRYAETVVGVWVLVDYTDLLWERKNAVNFDWEKNRCPSEAWSAHAPLVTRVTKVVSIQDNLLVLGFGGGELRCYDLESNASWIVDTSKFDGKKRTTWYGRRVDKDERRYGLVGVNN</sequence>
<organism evidence="1 2">
    <name type="scientific">Striga hermonthica</name>
    <name type="common">Purple witchweed</name>
    <name type="synonym">Buchnera hermonthica</name>
    <dbReference type="NCBI Taxonomy" id="68872"/>
    <lineage>
        <taxon>Eukaryota</taxon>
        <taxon>Viridiplantae</taxon>
        <taxon>Streptophyta</taxon>
        <taxon>Embryophyta</taxon>
        <taxon>Tracheophyta</taxon>
        <taxon>Spermatophyta</taxon>
        <taxon>Magnoliopsida</taxon>
        <taxon>eudicotyledons</taxon>
        <taxon>Gunneridae</taxon>
        <taxon>Pentapetalae</taxon>
        <taxon>asterids</taxon>
        <taxon>lamiids</taxon>
        <taxon>Lamiales</taxon>
        <taxon>Orobanchaceae</taxon>
        <taxon>Buchnereae</taxon>
        <taxon>Striga</taxon>
    </lineage>
</organism>
<dbReference type="Proteomes" id="UP001153555">
    <property type="component" value="Unassembled WGS sequence"/>
</dbReference>
<dbReference type="EMBL" id="CACSLK010005510">
    <property type="protein sequence ID" value="CAA0810225.1"/>
    <property type="molecule type" value="Genomic_DNA"/>
</dbReference>
<gene>
    <name evidence="1" type="ORF">SHERM_11973</name>
</gene>
<keyword evidence="2" id="KW-1185">Reference proteome</keyword>
<evidence type="ECO:0008006" key="3">
    <source>
        <dbReference type="Google" id="ProtNLM"/>
    </source>
</evidence>